<dbReference type="GeneID" id="43644224"/>
<evidence type="ECO:0000313" key="2">
    <source>
        <dbReference type="Proteomes" id="UP000325672"/>
    </source>
</evidence>
<dbReference type="Proteomes" id="UP000325672">
    <property type="component" value="Unassembled WGS sequence"/>
</dbReference>
<dbReference type="AlphaFoldDB" id="A0A5N6SRF6"/>
<evidence type="ECO:0008006" key="3">
    <source>
        <dbReference type="Google" id="ProtNLM"/>
    </source>
</evidence>
<name>A0A5N6SRF6_ASPPS</name>
<dbReference type="OrthoDB" id="5273847at2759"/>
<keyword evidence="2" id="KW-1185">Reference proteome</keyword>
<accession>A0A5N6SRF6</accession>
<dbReference type="RefSeq" id="XP_031913228.1">
    <property type="nucleotide sequence ID" value="XM_032060014.1"/>
</dbReference>
<dbReference type="EMBL" id="ML743579">
    <property type="protein sequence ID" value="KAE8137165.1"/>
    <property type="molecule type" value="Genomic_DNA"/>
</dbReference>
<evidence type="ECO:0000313" key="1">
    <source>
        <dbReference type="EMBL" id="KAE8137165.1"/>
    </source>
</evidence>
<organism evidence="1 2">
    <name type="scientific">Aspergillus pseudotamarii</name>
    <dbReference type="NCBI Taxonomy" id="132259"/>
    <lineage>
        <taxon>Eukaryota</taxon>
        <taxon>Fungi</taxon>
        <taxon>Dikarya</taxon>
        <taxon>Ascomycota</taxon>
        <taxon>Pezizomycotina</taxon>
        <taxon>Eurotiomycetes</taxon>
        <taxon>Eurotiomycetidae</taxon>
        <taxon>Eurotiales</taxon>
        <taxon>Aspergillaceae</taxon>
        <taxon>Aspergillus</taxon>
        <taxon>Aspergillus subgen. Circumdati</taxon>
    </lineage>
</organism>
<gene>
    <name evidence="1" type="ORF">BDV38DRAFT_283278</name>
</gene>
<sequence>MGMRDKYMATLGREIFPRMEMRKCKSNDAVINWGDCYYGGAGQFQGHRWMALDGYEWLVTDPNYDPDFSQILEDARRDGLEAINAETWDEAKDYQYVDPFFRFPVELRQSILHLLTAESRLDVLRASPEFCNS</sequence>
<proteinExistence type="predicted"/>
<protein>
    <recommendedName>
        <fullName evidence="3">F-box domain-containing protein</fullName>
    </recommendedName>
</protein>
<reference evidence="1 2" key="1">
    <citation type="submission" date="2019-04" db="EMBL/GenBank/DDBJ databases">
        <title>Friends and foes A comparative genomics study of 23 Aspergillus species from section Flavi.</title>
        <authorList>
            <consortium name="DOE Joint Genome Institute"/>
            <person name="Kjaerbolling I."/>
            <person name="Vesth T."/>
            <person name="Frisvad J.C."/>
            <person name="Nybo J.L."/>
            <person name="Theobald S."/>
            <person name="Kildgaard S."/>
            <person name="Isbrandt T."/>
            <person name="Kuo A."/>
            <person name="Sato A."/>
            <person name="Lyhne E.K."/>
            <person name="Kogle M.E."/>
            <person name="Wiebenga A."/>
            <person name="Kun R.S."/>
            <person name="Lubbers R.J."/>
            <person name="Makela M.R."/>
            <person name="Barry K."/>
            <person name="Chovatia M."/>
            <person name="Clum A."/>
            <person name="Daum C."/>
            <person name="Haridas S."/>
            <person name="He G."/>
            <person name="LaButti K."/>
            <person name="Lipzen A."/>
            <person name="Mondo S."/>
            <person name="Riley R."/>
            <person name="Salamov A."/>
            <person name="Simmons B.A."/>
            <person name="Magnuson J.K."/>
            <person name="Henrissat B."/>
            <person name="Mortensen U.H."/>
            <person name="Larsen T.O."/>
            <person name="Devries R.P."/>
            <person name="Grigoriev I.V."/>
            <person name="Machida M."/>
            <person name="Baker S.E."/>
            <person name="Andersen M.R."/>
        </authorList>
    </citation>
    <scope>NUCLEOTIDE SEQUENCE [LARGE SCALE GENOMIC DNA]</scope>
    <source>
        <strain evidence="1 2">CBS 117625</strain>
    </source>
</reference>